<evidence type="ECO:0000313" key="8">
    <source>
        <dbReference type="Proteomes" id="UP000607796"/>
    </source>
</evidence>
<dbReference type="Pfam" id="PF04932">
    <property type="entry name" value="Wzy_C"/>
    <property type="match status" value="1"/>
</dbReference>
<evidence type="ECO:0000256" key="3">
    <source>
        <dbReference type="ARBA" id="ARBA00022989"/>
    </source>
</evidence>
<dbReference type="EMBL" id="JADFFK010000004">
    <property type="protein sequence ID" value="MBE9636663.1"/>
    <property type="molecule type" value="Genomic_DNA"/>
</dbReference>
<feature type="transmembrane region" description="Helical" evidence="5">
    <location>
        <begin position="146"/>
        <end position="162"/>
    </location>
</feature>
<dbReference type="InterPro" id="IPR007016">
    <property type="entry name" value="O-antigen_ligase-rel_domated"/>
</dbReference>
<feature type="transmembrane region" description="Helical" evidence="5">
    <location>
        <begin position="219"/>
        <end position="236"/>
    </location>
</feature>
<reference evidence="7 8" key="1">
    <citation type="journal article" date="2021" name="Int. J. Syst. Evol. Microbiol.">
        <title>Salipiger mangrovisoli sp. nov., isolated from mangrove soil and the proposal for the reclassification of Paraphaeobacter pallidus as Salipiger pallidus comb. nov.</title>
        <authorList>
            <person name="Du J."/>
            <person name="Liu Y."/>
            <person name="Pei T."/>
            <person name="Deng M.R."/>
            <person name="Zhu H."/>
        </authorList>
    </citation>
    <scope>NUCLEOTIDE SEQUENCE [LARGE SCALE GENOMIC DNA]</scope>
    <source>
        <strain evidence="7 8">6D45A</strain>
    </source>
</reference>
<organism evidence="7 8">
    <name type="scientific">Salipiger mangrovisoli</name>
    <dbReference type="NCBI Taxonomy" id="2865933"/>
    <lineage>
        <taxon>Bacteria</taxon>
        <taxon>Pseudomonadati</taxon>
        <taxon>Pseudomonadota</taxon>
        <taxon>Alphaproteobacteria</taxon>
        <taxon>Rhodobacterales</taxon>
        <taxon>Roseobacteraceae</taxon>
        <taxon>Salipiger</taxon>
    </lineage>
</organism>
<dbReference type="Proteomes" id="UP000607796">
    <property type="component" value="Unassembled WGS sequence"/>
</dbReference>
<feature type="transmembrane region" description="Helical" evidence="5">
    <location>
        <begin position="243"/>
        <end position="260"/>
    </location>
</feature>
<feature type="transmembrane region" description="Helical" evidence="5">
    <location>
        <begin position="82"/>
        <end position="104"/>
    </location>
</feature>
<evidence type="ECO:0000256" key="4">
    <source>
        <dbReference type="ARBA" id="ARBA00023136"/>
    </source>
</evidence>
<evidence type="ECO:0000256" key="1">
    <source>
        <dbReference type="ARBA" id="ARBA00004141"/>
    </source>
</evidence>
<comment type="subcellular location">
    <subcellularLocation>
        <location evidence="1">Membrane</location>
        <topology evidence="1">Multi-pass membrane protein</topology>
    </subcellularLocation>
</comment>
<feature type="transmembrane region" description="Helical" evidence="5">
    <location>
        <begin position="286"/>
        <end position="304"/>
    </location>
</feature>
<feature type="transmembrane region" description="Helical" evidence="5">
    <location>
        <begin position="266"/>
        <end position="281"/>
    </location>
</feature>
<evidence type="ECO:0000256" key="5">
    <source>
        <dbReference type="SAM" id="Phobius"/>
    </source>
</evidence>
<keyword evidence="3 5" id="KW-1133">Transmembrane helix</keyword>
<keyword evidence="8" id="KW-1185">Reference proteome</keyword>
<dbReference type="PANTHER" id="PTHR37422">
    <property type="entry name" value="TEICHURONIC ACID BIOSYNTHESIS PROTEIN TUAE"/>
    <property type="match status" value="1"/>
</dbReference>
<sequence length="492" mass="53199">MSDLPLPARTGFDWRGWLAVLLSGLFALAVTLVLANRTSLMMALPVALLIFAVGIRYPMIALAGLIALVISNTSDNLIEAFSIPSLAKITAPGLFLLLAARYALYRDLPYIPRVTICCLLIVFAMKLMSAIYALRWNLSIELSIDFLKEAAVAILALAFMNNKRGFETVALAATLPIVIVCGLGLYQLVVGPSPTGFFGFSRITDGSSRFSGMLLDPNFFAAIVVFTIPLALFHLLNARRPGTLIFWILASGALIAGLLATESRGALIGLSLGLIVLSTSFTRKQFLAAGAIGVLVVMLAGIVASDDLIDRFASIVDTAAAGEAQDKSTEGRLASWTVAYNLFNQNPWFGVGLGNFKAHYQNGALEDGLIFRGEGRATHSLYLEFLTEQGLVGLLVFLGIAALGVVNYFRGAALARRLGDELMARRLIAFCGGFVGYLAAMTFLQDAYPRFLWYMVSLSAESYMIVRCIYANHPALTFTSRRETGPYPIETP</sequence>
<feature type="transmembrane region" description="Helical" evidence="5">
    <location>
        <begin position="46"/>
        <end position="70"/>
    </location>
</feature>
<evidence type="ECO:0000259" key="6">
    <source>
        <dbReference type="Pfam" id="PF04932"/>
    </source>
</evidence>
<feature type="domain" description="O-antigen ligase-related" evidence="6">
    <location>
        <begin position="252"/>
        <end position="398"/>
    </location>
</feature>
<dbReference type="GO" id="GO:0016874">
    <property type="term" value="F:ligase activity"/>
    <property type="evidence" value="ECO:0007669"/>
    <property type="project" value="UniProtKB-KW"/>
</dbReference>
<accession>A0ABR9WZH0</accession>
<comment type="caution">
    <text evidence="7">The sequence shown here is derived from an EMBL/GenBank/DDBJ whole genome shotgun (WGS) entry which is preliminary data.</text>
</comment>
<protein>
    <submittedName>
        <fullName evidence="7">O-antigen ligase family protein</fullName>
    </submittedName>
</protein>
<dbReference type="InterPro" id="IPR051533">
    <property type="entry name" value="WaaL-like"/>
</dbReference>
<keyword evidence="7" id="KW-0436">Ligase</keyword>
<dbReference type="RefSeq" id="WP_194133983.1">
    <property type="nucleotide sequence ID" value="NZ_JADFFK010000004.1"/>
</dbReference>
<evidence type="ECO:0000256" key="2">
    <source>
        <dbReference type="ARBA" id="ARBA00022692"/>
    </source>
</evidence>
<gene>
    <name evidence="7" type="ORF">IQ782_07430</name>
</gene>
<evidence type="ECO:0000313" key="7">
    <source>
        <dbReference type="EMBL" id="MBE9636663.1"/>
    </source>
</evidence>
<proteinExistence type="predicted"/>
<dbReference type="PANTHER" id="PTHR37422:SF13">
    <property type="entry name" value="LIPOPOLYSACCHARIDE BIOSYNTHESIS PROTEIN PA4999-RELATED"/>
    <property type="match status" value="1"/>
</dbReference>
<feature type="transmembrane region" description="Helical" evidence="5">
    <location>
        <begin position="116"/>
        <end position="134"/>
    </location>
</feature>
<feature type="transmembrane region" description="Helical" evidence="5">
    <location>
        <begin position="391"/>
        <end position="415"/>
    </location>
</feature>
<keyword evidence="4 5" id="KW-0472">Membrane</keyword>
<feature type="transmembrane region" description="Helical" evidence="5">
    <location>
        <begin position="14"/>
        <end position="34"/>
    </location>
</feature>
<feature type="transmembrane region" description="Helical" evidence="5">
    <location>
        <begin position="169"/>
        <end position="189"/>
    </location>
</feature>
<feature type="transmembrane region" description="Helical" evidence="5">
    <location>
        <begin position="427"/>
        <end position="445"/>
    </location>
</feature>
<keyword evidence="2 5" id="KW-0812">Transmembrane</keyword>
<name>A0ABR9WZH0_9RHOB</name>